<dbReference type="STRING" id="8496.A0A151NHX4"/>
<dbReference type="Proteomes" id="UP000050525">
    <property type="component" value="Unassembled WGS sequence"/>
</dbReference>
<sequence>MFLLGINFEIPGSADKAALGTLGPIPRAPQSSSTSRNKQWQESMCPAHREHIVRGIVEVIYPIQNRAVGAGEQMERAALHTQRLERDLYEEANSREEYYVLLIDKISETCTQIKELMWVNHNQEHLLGWKS</sequence>
<evidence type="ECO:0000313" key="4">
    <source>
        <dbReference type="EMBL" id="KYO36259.1"/>
    </source>
</evidence>
<comment type="caution">
    <text evidence="4">The sequence shown here is derived from an EMBL/GenBank/DDBJ whole genome shotgun (WGS) entry which is preliminary data.</text>
</comment>
<dbReference type="GO" id="GO:0006355">
    <property type="term" value="P:regulation of DNA-templated transcription"/>
    <property type="evidence" value="ECO:0007669"/>
    <property type="project" value="InterPro"/>
</dbReference>
<dbReference type="Pfam" id="PF02172">
    <property type="entry name" value="KIX"/>
    <property type="match status" value="1"/>
</dbReference>
<gene>
    <name evidence="4" type="ORF">Y1Q_0024039</name>
</gene>
<keyword evidence="1" id="KW-0539">Nucleus</keyword>
<name>A0A151NHX4_ALLMI</name>
<dbReference type="GO" id="GO:0005654">
    <property type="term" value="C:nucleoplasm"/>
    <property type="evidence" value="ECO:0007669"/>
    <property type="project" value="UniProtKB-ARBA"/>
</dbReference>
<protein>
    <recommendedName>
        <fullName evidence="3">KIX domain-containing protein</fullName>
    </recommendedName>
</protein>
<evidence type="ECO:0000313" key="5">
    <source>
        <dbReference type="Proteomes" id="UP000050525"/>
    </source>
</evidence>
<dbReference type="Gene3D" id="1.10.246.20">
    <property type="entry name" value="Coactivator CBP, KIX domain"/>
    <property type="match status" value="1"/>
</dbReference>
<keyword evidence="5" id="KW-1185">Reference proteome</keyword>
<dbReference type="InterPro" id="IPR003101">
    <property type="entry name" value="KIX_dom"/>
</dbReference>
<reference evidence="4 5" key="1">
    <citation type="journal article" date="2012" name="Genome Biol.">
        <title>Sequencing three crocodilian genomes to illuminate the evolution of archosaurs and amniotes.</title>
        <authorList>
            <person name="St John J.A."/>
            <person name="Braun E.L."/>
            <person name="Isberg S.R."/>
            <person name="Miles L.G."/>
            <person name="Chong A.Y."/>
            <person name="Gongora J."/>
            <person name="Dalzell P."/>
            <person name="Moran C."/>
            <person name="Bed'hom B."/>
            <person name="Abzhanov A."/>
            <person name="Burgess S.C."/>
            <person name="Cooksey A.M."/>
            <person name="Castoe T.A."/>
            <person name="Crawford N.G."/>
            <person name="Densmore L.D."/>
            <person name="Drew J.C."/>
            <person name="Edwards S.V."/>
            <person name="Faircloth B.C."/>
            <person name="Fujita M.K."/>
            <person name="Greenwold M.J."/>
            <person name="Hoffmann F.G."/>
            <person name="Howard J.M."/>
            <person name="Iguchi T."/>
            <person name="Janes D.E."/>
            <person name="Khan S.Y."/>
            <person name="Kohno S."/>
            <person name="de Koning A.J."/>
            <person name="Lance S.L."/>
            <person name="McCarthy F.M."/>
            <person name="McCormack J.E."/>
            <person name="Merchant M.E."/>
            <person name="Peterson D.G."/>
            <person name="Pollock D.D."/>
            <person name="Pourmand N."/>
            <person name="Raney B.J."/>
            <person name="Roessler K.A."/>
            <person name="Sanford J.R."/>
            <person name="Sawyer R.H."/>
            <person name="Schmidt C.J."/>
            <person name="Triplett E.W."/>
            <person name="Tuberville T.D."/>
            <person name="Venegas-Anaya M."/>
            <person name="Howard J.T."/>
            <person name="Jarvis E.D."/>
            <person name="Guillette L.J.Jr."/>
            <person name="Glenn T.C."/>
            <person name="Green R.E."/>
            <person name="Ray D.A."/>
        </authorList>
    </citation>
    <scope>NUCLEOTIDE SEQUENCE [LARGE SCALE GENOMIC DNA]</scope>
    <source>
        <strain evidence="4">KSC_2009_1</strain>
    </source>
</reference>
<evidence type="ECO:0000259" key="3">
    <source>
        <dbReference type="PROSITE" id="PS50952"/>
    </source>
</evidence>
<dbReference type="GO" id="GO:0003712">
    <property type="term" value="F:transcription coregulator activity"/>
    <property type="evidence" value="ECO:0007669"/>
    <property type="project" value="InterPro"/>
</dbReference>
<dbReference type="InterPro" id="IPR036529">
    <property type="entry name" value="KIX_dom_sf"/>
</dbReference>
<evidence type="ECO:0000256" key="1">
    <source>
        <dbReference type="ARBA" id="ARBA00023242"/>
    </source>
</evidence>
<accession>A0A151NHX4</accession>
<proteinExistence type="predicted"/>
<evidence type="ECO:0000256" key="2">
    <source>
        <dbReference type="SAM" id="MobiDB-lite"/>
    </source>
</evidence>
<dbReference type="EMBL" id="AKHW03002956">
    <property type="protein sequence ID" value="KYO36259.1"/>
    <property type="molecule type" value="Genomic_DNA"/>
</dbReference>
<feature type="region of interest" description="Disordered" evidence="2">
    <location>
        <begin position="21"/>
        <end position="40"/>
    </location>
</feature>
<dbReference type="PROSITE" id="PS50952">
    <property type="entry name" value="KIX"/>
    <property type="match status" value="1"/>
</dbReference>
<feature type="compositionally biased region" description="Polar residues" evidence="2">
    <location>
        <begin position="29"/>
        <end position="40"/>
    </location>
</feature>
<organism evidence="4 5">
    <name type="scientific">Alligator mississippiensis</name>
    <name type="common">American alligator</name>
    <dbReference type="NCBI Taxonomy" id="8496"/>
    <lineage>
        <taxon>Eukaryota</taxon>
        <taxon>Metazoa</taxon>
        <taxon>Chordata</taxon>
        <taxon>Craniata</taxon>
        <taxon>Vertebrata</taxon>
        <taxon>Euteleostomi</taxon>
        <taxon>Archelosauria</taxon>
        <taxon>Archosauria</taxon>
        <taxon>Crocodylia</taxon>
        <taxon>Alligatoridae</taxon>
        <taxon>Alligatorinae</taxon>
        <taxon>Alligator</taxon>
    </lineage>
</organism>
<dbReference type="SUPFAM" id="SSF47040">
    <property type="entry name" value="Kix domain of CBP (creb binding protein)"/>
    <property type="match status" value="1"/>
</dbReference>
<feature type="domain" description="KIX" evidence="3">
    <location>
        <begin position="35"/>
        <end position="114"/>
    </location>
</feature>
<dbReference type="AlphaFoldDB" id="A0A151NHX4"/>